<dbReference type="Gene3D" id="3.90.1750.10">
    <property type="entry name" value="Hect, E3 ligase catalytic domains"/>
    <property type="match status" value="1"/>
</dbReference>
<dbReference type="FunFam" id="3.30.2410.10:FF:000003">
    <property type="entry name" value="probable E3 ubiquitin-protein ligase HERC4 isoform X1"/>
    <property type="match status" value="1"/>
</dbReference>
<dbReference type="GO" id="GO:0030518">
    <property type="term" value="P:nuclear receptor-mediated steroid hormone signaling pathway"/>
    <property type="evidence" value="ECO:0007669"/>
    <property type="project" value="UniProtKB-ARBA"/>
</dbReference>
<feature type="compositionally biased region" description="Basic and acidic residues" evidence="17">
    <location>
        <begin position="350"/>
        <end position="362"/>
    </location>
</feature>
<evidence type="ECO:0000256" key="5">
    <source>
        <dbReference type="ARBA" id="ARBA00022679"/>
    </source>
</evidence>
<dbReference type="PANTHER" id="PTHR14663">
    <property type="entry name" value="METHYLTRANSFERASE NSUN7-RELATED"/>
    <property type="match status" value="1"/>
</dbReference>
<keyword evidence="9" id="KW-0862">Zinc</keyword>
<dbReference type="InterPro" id="IPR042620">
    <property type="entry name" value="NSUN7"/>
</dbReference>
<keyword evidence="20" id="KW-1185">Reference proteome</keyword>
<evidence type="ECO:0000313" key="20">
    <source>
        <dbReference type="Proteomes" id="UP000075920"/>
    </source>
</evidence>
<dbReference type="Proteomes" id="UP000075920">
    <property type="component" value="Unassembled WGS sequence"/>
</dbReference>
<dbReference type="SUPFAM" id="SSF56204">
    <property type="entry name" value="Hect, E3 ligase catalytic domain"/>
    <property type="match status" value="1"/>
</dbReference>
<evidence type="ECO:0000256" key="8">
    <source>
        <dbReference type="ARBA" id="ARBA00022786"/>
    </source>
</evidence>
<dbReference type="Gene3D" id="3.30.2410.10">
    <property type="entry name" value="Hect, E3 ligase catalytic domain"/>
    <property type="match status" value="1"/>
</dbReference>
<dbReference type="PROSITE" id="PS50237">
    <property type="entry name" value="HECT"/>
    <property type="match status" value="1"/>
</dbReference>
<dbReference type="CDD" id="cd00078">
    <property type="entry name" value="HECTc"/>
    <property type="match status" value="1"/>
</dbReference>
<dbReference type="GO" id="GO:0009966">
    <property type="term" value="P:regulation of signal transduction"/>
    <property type="evidence" value="ECO:0007669"/>
    <property type="project" value="UniProtKB-ARBA"/>
</dbReference>
<evidence type="ECO:0000256" key="6">
    <source>
        <dbReference type="ARBA" id="ARBA00022723"/>
    </source>
</evidence>
<dbReference type="GO" id="GO:0005634">
    <property type="term" value="C:nucleus"/>
    <property type="evidence" value="ECO:0007669"/>
    <property type="project" value="UniProtKB-SubCell"/>
</dbReference>
<evidence type="ECO:0000256" key="1">
    <source>
        <dbReference type="ARBA" id="ARBA00004123"/>
    </source>
</evidence>
<keyword evidence="11" id="KW-0090">Biological rhythms</keyword>
<feature type="domain" description="HECT" evidence="18">
    <location>
        <begin position="727"/>
        <end position="1056"/>
    </location>
</feature>
<keyword evidence="8 16" id="KW-0833">Ubl conjugation pathway</keyword>
<evidence type="ECO:0000259" key="18">
    <source>
        <dbReference type="PROSITE" id="PS50237"/>
    </source>
</evidence>
<evidence type="ECO:0000256" key="15">
    <source>
        <dbReference type="ARBA" id="ARBA00077264"/>
    </source>
</evidence>
<dbReference type="EnsemblMetazoa" id="AMIN009334-RA">
    <property type="protein sequence ID" value="AMIN009334-PA"/>
    <property type="gene ID" value="AMIN009334"/>
</dbReference>
<sequence>MNSAHEENQSDDDSRVDEVSSSTGSRSYEQNESQTTKAHKQTSHTAPSCSSTASSASRVRAAGRTNAGMTSEEQELKRVSAKKLIERYFYQLMQGCGNAKCCNKNCASSGKVGRLTPNAAAARAIQLFSQEADLCFEAQPSKVAKTDDHHNAACSSASTLPSTIAQGATESRSLPEQESNIRWEERSKESRKAGVEEMDVGYDNSAFDLGSMDEDDSKTTPTETVESGSKGHSTAHIPSESLATASVPIYNIRNNNVSSSSSSSSSTKTKPKTEEVQHLDERTMQELTERCIQEGSDVPLIRTVGAVFSSYRNLDASFQFCPASSSIDKMLARAPAGDLRNIKKEDLRSLEGDLDKDEDSKAPIKSVPDVPDPAHTTVDVESLRRSLKALYAARPAVFGPINNALELLGESLSKNLRVMRPTTEELESYVTVFLIAFETLLVGAADCLEGSFPRICAAVIRLPIWAQCRLVRIWAEHCKDSIHPLVQQLQQLITVSTLSMNTSYQAVRINENEVICNATKVMKLVYYANILAGELEPKHYRELDLRDTSLSTYTYLSLIPEDDDLPMHDPEGPSRQKKLNDPLIEELDVNPLDCRKPLVPYEEFYNEMLCDVMEVDYDYMTYKSIAAAEMGGTSTLGTDPAGLFSFIHYSFIMTPTTKTLALYFDSRIRMFSERRLSFLQRQRQRQLHQLSNGSELQPVNPYLGLKIRRDHIIEDALVELEIIAMSNPKDLKKQLVVEFTGEQGIDEGGVSKEFFQLIIEEIFNPDYGMFMTNEDSSTVWFNPVSFENEAQFTLIGIVLGLAIYNNIILAVNFPMVVYRKLMGMKGSFLDLKDLNPVLFNSLKSLLDYTENDMEEVFMQTFNIGYRDVFGTVLEYELKPDGDKIFVTQDNKQEFVELYSDFMLNKSIEKQFNAFRRGFQMVTDESLLHLLFRPEEVELIVCGSKEFDFDELEQSTEYQGGFTAESQTIKDFWSIVHGLSMEVKRKLLQFTTGSDRVPVGGLSRLKLVIARNGPDSDRLPTSHTCFNVLLLPEYDSKEKLEERLLKAINYSKGFGMLIRLGPAAVLQMLTDPVSVTTMVSNHLFYVSRADIFSVYPEILRELLVLEELLLRTKSITAFGHTITASDRVPLQLPSEFEWQLKQYFRLLEQQKKINAATEQGIQLKSSLEKVDHTYWEVKAKSIDEVVSPMTSPASGDSSAASFRRRRRLCILDNPIDFCDIAAYNQWRLEDIVRAGKLLHKPPLPVQFDDEYEMRKVYSMIYDVYRFKLVLQQALKNIGFYESYPMLAHETTRVWLLLYDMYLRKFVKREPDTAPHKDQLFHEAHLLEIERCLELNSVKIAAALTRIRIQNSAYNMQCLLPLHLQDNKVAVVVSNPIITGWINTFRIRTKQEANEVLKQLGFELIEPPAPASFQSLLNLFSPREKTGYVPITMNRYKWDRLCPQVLFIYPEDRSTFVQSSIFVDHQFILQDRSFTVGPTVFSNLLDYFEVQGDVLQTHIASPRSTAYLASLLANCNRVRNFVAFGCGSKLGEYRQYMAELGVTNVKLFAEPFSDLPHGSPIVDKVVGILANPPSSYSAVSDPIDLICSRGGDLSMLEMLSESEMTDDSRRRVSKLLEKQRETLKLAMSRPQVQFILYQTHSIVETENDTMVQRAVEYTNQKAFEVHYKAMKERELAALAEAAGNTLVNRLLGRQEAAARAKNVEVSDGERDGADGGADGTSTRKNSEEEVNVPPTDQFEVVELPDFCPQQDGCLDFKECGVYLALVKRKEVIRLDSKYLIKIAELRGIFGDANNEPRFNVKVAKRTDRKSEEQDAHDLLNRKKRLKRRGSNMDSLITRLNTPTQASLKRAHHHRMSSVEHKFMFFDAYREWCPKFANRSENNLSVMSDDRSSASSIVRARVWWKTTIHYVMQKLRLERLEAPEDGTEFPPLLLRRYPLGCRHGDEGTKRFRWSHQNRIPYPLPVRILEFRQYNSENSLLHKTAEPEKECPNKPVRLSRQNALTTNCAGPRVRLRSSHSC</sequence>
<dbReference type="InterPro" id="IPR000569">
    <property type="entry name" value="HECT_dom"/>
</dbReference>
<dbReference type="GO" id="GO:0048731">
    <property type="term" value="P:system development"/>
    <property type="evidence" value="ECO:0007669"/>
    <property type="project" value="UniProtKB-ARBA"/>
</dbReference>
<feature type="compositionally biased region" description="Basic and acidic residues" evidence="17">
    <location>
        <begin position="1699"/>
        <end position="1711"/>
    </location>
</feature>
<dbReference type="InterPro" id="IPR042556">
    <property type="entry name" value="AZUL_sf"/>
</dbReference>
<reference evidence="19" key="2">
    <citation type="submission" date="2020-05" db="UniProtKB">
        <authorList>
            <consortium name="EnsemblMetazoa"/>
        </authorList>
    </citation>
    <scope>IDENTIFICATION</scope>
    <source>
        <strain evidence="19">MINIMUS1</strain>
    </source>
</reference>
<feature type="compositionally biased region" description="Polar residues" evidence="17">
    <location>
        <begin position="219"/>
        <end position="232"/>
    </location>
</feature>
<dbReference type="GO" id="GO:0061630">
    <property type="term" value="F:ubiquitin protein ligase activity"/>
    <property type="evidence" value="ECO:0007669"/>
    <property type="project" value="UniProtKB-ARBA"/>
</dbReference>
<proteinExistence type="predicted"/>
<organism evidence="19 20">
    <name type="scientific">Anopheles minimus</name>
    <dbReference type="NCBI Taxonomy" id="112268"/>
    <lineage>
        <taxon>Eukaryota</taxon>
        <taxon>Metazoa</taxon>
        <taxon>Ecdysozoa</taxon>
        <taxon>Arthropoda</taxon>
        <taxon>Hexapoda</taxon>
        <taxon>Insecta</taxon>
        <taxon>Pterygota</taxon>
        <taxon>Neoptera</taxon>
        <taxon>Endopterygota</taxon>
        <taxon>Diptera</taxon>
        <taxon>Nematocera</taxon>
        <taxon>Culicoidea</taxon>
        <taxon>Culicidae</taxon>
        <taxon>Anophelinae</taxon>
        <taxon>Anopheles</taxon>
    </lineage>
</organism>
<dbReference type="STRING" id="112268.A0A182WG36"/>
<dbReference type="GO" id="GO:0006511">
    <property type="term" value="P:ubiquitin-dependent protein catabolic process"/>
    <property type="evidence" value="ECO:0007669"/>
    <property type="project" value="UniProtKB-ARBA"/>
</dbReference>
<dbReference type="GO" id="GO:0008270">
    <property type="term" value="F:zinc ion binding"/>
    <property type="evidence" value="ECO:0007669"/>
    <property type="project" value="UniProtKB-KW"/>
</dbReference>
<keyword evidence="10" id="KW-0647">Proteasome</keyword>
<evidence type="ECO:0000256" key="17">
    <source>
        <dbReference type="SAM" id="MobiDB-lite"/>
    </source>
</evidence>
<dbReference type="Gene3D" id="3.40.50.150">
    <property type="entry name" value="Vaccinia Virus protein VP39"/>
    <property type="match status" value="1"/>
</dbReference>
<dbReference type="InterPro" id="IPR029063">
    <property type="entry name" value="SAM-dependent_MTases_sf"/>
</dbReference>
<dbReference type="GO" id="GO:0080090">
    <property type="term" value="P:regulation of primary metabolic process"/>
    <property type="evidence" value="ECO:0007669"/>
    <property type="project" value="UniProtKB-ARBA"/>
</dbReference>
<dbReference type="GO" id="GO:0010604">
    <property type="term" value="P:positive regulation of macromolecule metabolic process"/>
    <property type="evidence" value="ECO:0007669"/>
    <property type="project" value="UniProtKB-ARBA"/>
</dbReference>
<dbReference type="GO" id="GO:0000502">
    <property type="term" value="C:proteasome complex"/>
    <property type="evidence" value="ECO:0007669"/>
    <property type="project" value="UniProtKB-KW"/>
</dbReference>
<dbReference type="FunFam" id="3.90.1750.10:FF:000008">
    <property type="entry name" value="Putative ubiquitin-protein ligase E3A"/>
    <property type="match status" value="1"/>
</dbReference>
<dbReference type="GO" id="GO:0048513">
    <property type="term" value="P:animal organ development"/>
    <property type="evidence" value="ECO:0007669"/>
    <property type="project" value="UniProtKB-ARBA"/>
</dbReference>
<evidence type="ECO:0000256" key="16">
    <source>
        <dbReference type="PROSITE-ProRule" id="PRU00104"/>
    </source>
</evidence>
<dbReference type="GO" id="GO:0005737">
    <property type="term" value="C:cytoplasm"/>
    <property type="evidence" value="ECO:0007669"/>
    <property type="project" value="UniProtKB-SubCell"/>
</dbReference>
<keyword evidence="5" id="KW-0808">Transferase</keyword>
<dbReference type="InterPro" id="IPR032353">
    <property type="entry name" value="AZUL"/>
</dbReference>
<feature type="compositionally biased region" description="Low complexity" evidence="17">
    <location>
        <begin position="43"/>
        <end position="65"/>
    </location>
</feature>
<protein>
    <recommendedName>
        <fullName evidence="13">Ubiquitin-protein ligase E3A</fullName>
    </recommendedName>
    <alternativeName>
        <fullName evidence="15">HECT-type ubiquitin transferase E3A</fullName>
    </alternativeName>
    <alternativeName>
        <fullName evidence="14">Oncogenic protein-associated protein E6-AP</fullName>
    </alternativeName>
</protein>
<evidence type="ECO:0000256" key="9">
    <source>
        <dbReference type="ARBA" id="ARBA00022833"/>
    </source>
</evidence>
<dbReference type="GO" id="GO:0016567">
    <property type="term" value="P:protein ubiquitination"/>
    <property type="evidence" value="ECO:0007669"/>
    <property type="project" value="UniProtKB-ARBA"/>
</dbReference>
<dbReference type="VEuPathDB" id="VectorBase:AMIN009334"/>
<evidence type="ECO:0000256" key="4">
    <source>
        <dbReference type="ARBA" id="ARBA00022553"/>
    </source>
</evidence>
<feature type="region of interest" description="Disordered" evidence="17">
    <location>
        <begin position="152"/>
        <end position="240"/>
    </location>
</feature>
<dbReference type="FunFam" id="3.30.2160.10:FF:000004">
    <property type="entry name" value="probable E3 ubiquitin-protein ligase HERC4 isoform X1"/>
    <property type="match status" value="1"/>
</dbReference>
<keyword evidence="12" id="KW-0539">Nucleus</keyword>
<evidence type="ECO:0000256" key="13">
    <source>
        <dbReference type="ARBA" id="ARBA00067504"/>
    </source>
</evidence>
<feature type="active site" description="Glycyl thioester intermediate" evidence="16">
    <location>
        <position position="1024"/>
    </location>
</feature>
<evidence type="ECO:0000256" key="12">
    <source>
        <dbReference type="ARBA" id="ARBA00023242"/>
    </source>
</evidence>
<evidence type="ECO:0000256" key="11">
    <source>
        <dbReference type="ARBA" id="ARBA00023108"/>
    </source>
</evidence>
<feature type="compositionally biased region" description="Polar residues" evidence="17">
    <location>
        <begin position="23"/>
        <end position="36"/>
    </location>
</feature>
<feature type="region of interest" description="Disordered" evidence="17">
    <location>
        <begin position="1"/>
        <end position="76"/>
    </location>
</feature>
<feature type="region of interest" description="Disordered" evidence="17">
    <location>
        <begin position="254"/>
        <end position="276"/>
    </location>
</feature>
<dbReference type="GO" id="GO:0042752">
    <property type="term" value="P:regulation of circadian rhythm"/>
    <property type="evidence" value="ECO:0007669"/>
    <property type="project" value="UniProtKB-ARBA"/>
</dbReference>
<dbReference type="Pfam" id="PF00632">
    <property type="entry name" value="HECT"/>
    <property type="match status" value="1"/>
</dbReference>
<evidence type="ECO:0000256" key="3">
    <source>
        <dbReference type="ARBA" id="ARBA00022490"/>
    </source>
</evidence>
<dbReference type="Pfam" id="PF16558">
    <property type="entry name" value="AZUL"/>
    <property type="match status" value="1"/>
</dbReference>
<evidence type="ECO:0000256" key="7">
    <source>
        <dbReference type="ARBA" id="ARBA00022771"/>
    </source>
</evidence>
<keyword evidence="3" id="KW-0963">Cytoplasm</keyword>
<evidence type="ECO:0000256" key="10">
    <source>
        <dbReference type="ARBA" id="ARBA00022942"/>
    </source>
</evidence>
<accession>A0A182WG36</accession>
<evidence type="ECO:0000313" key="19">
    <source>
        <dbReference type="EnsemblMetazoa" id="AMIN009334-PA"/>
    </source>
</evidence>
<feature type="compositionally biased region" description="Basic and acidic residues" evidence="17">
    <location>
        <begin position="1"/>
        <end position="18"/>
    </location>
</feature>
<feature type="compositionally biased region" description="Polar residues" evidence="17">
    <location>
        <begin position="153"/>
        <end position="172"/>
    </location>
</feature>
<evidence type="ECO:0000256" key="2">
    <source>
        <dbReference type="ARBA" id="ARBA00004496"/>
    </source>
</evidence>
<name>A0A182WG36_9DIPT</name>
<reference evidence="20" key="1">
    <citation type="submission" date="2013-03" db="EMBL/GenBank/DDBJ databases">
        <title>The Genome Sequence of Anopheles minimus MINIMUS1.</title>
        <authorList>
            <consortium name="The Broad Institute Genomics Platform"/>
            <person name="Neafsey D.E."/>
            <person name="Walton C."/>
            <person name="Walker B."/>
            <person name="Young S.K."/>
            <person name="Zeng Q."/>
            <person name="Gargeya S."/>
            <person name="Fitzgerald M."/>
            <person name="Haas B."/>
            <person name="Abouelleil A."/>
            <person name="Allen A.W."/>
            <person name="Alvarado L."/>
            <person name="Arachchi H.M."/>
            <person name="Berlin A.M."/>
            <person name="Chapman S.B."/>
            <person name="Gainer-Dewar J."/>
            <person name="Goldberg J."/>
            <person name="Griggs A."/>
            <person name="Gujja S."/>
            <person name="Hansen M."/>
            <person name="Howarth C."/>
            <person name="Imamovic A."/>
            <person name="Ireland A."/>
            <person name="Larimer J."/>
            <person name="McCowan C."/>
            <person name="Murphy C."/>
            <person name="Pearson M."/>
            <person name="Poon T.W."/>
            <person name="Priest M."/>
            <person name="Roberts A."/>
            <person name="Saif S."/>
            <person name="Shea T."/>
            <person name="Sisk P."/>
            <person name="Sykes S."/>
            <person name="Wortman J."/>
            <person name="Nusbaum C."/>
            <person name="Birren B."/>
        </authorList>
    </citation>
    <scope>NUCLEOTIDE SEQUENCE [LARGE SCALE GENOMIC DNA]</scope>
    <source>
        <strain evidence="20">MINIMUS1</strain>
    </source>
</reference>
<dbReference type="PANTHER" id="PTHR14663:SF2">
    <property type="entry name" value="METHYLTRANSFERASE NSUN7-RELATED"/>
    <property type="match status" value="1"/>
</dbReference>
<dbReference type="Gene3D" id="3.30.2160.10">
    <property type="entry name" value="Hect, E3 ligase catalytic domain"/>
    <property type="match status" value="1"/>
</dbReference>
<feature type="compositionally biased region" description="Basic and acidic residues" evidence="17">
    <location>
        <begin position="173"/>
        <end position="195"/>
    </location>
</feature>
<feature type="region of interest" description="Disordered" evidence="17">
    <location>
        <begin position="1699"/>
        <end position="1730"/>
    </location>
</feature>
<evidence type="ECO:0000256" key="14">
    <source>
        <dbReference type="ARBA" id="ARBA00077235"/>
    </source>
</evidence>
<feature type="region of interest" description="Disordered" evidence="17">
    <location>
        <begin position="350"/>
        <end position="375"/>
    </location>
</feature>
<dbReference type="InterPro" id="IPR035983">
    <property type="entry name" value="Hect_E3_ubiquitin_ligase"/>
</dbReference>
<keyword evidence="7" id="KW-0863">Zinc-finger</keyword>
<keyword evidence="6" id="KW-0479">Metal-binding</keyword>
<dbReference type="Gene3D" id="6.10.130.10">
    <property type="entry name" value="Ubiquitin-protein ligase E3A, N-terminal zinc-binding domain (AZUL)"/>
    <property type="match status" value="1"/>
</dbReference>
<dbReference type="SMART" id="SM00119">
    <property type="entry name" value="HECTc"/>
    <property type="match status" value="1"/>
</dbReference>
<dbReference type="GO" id="GO:0048511">
    <property type="term" value="P:rhythmic process"/>
    <property type="evidence" value="ECO:0007669"/>
    <property type="project" value="UniProtKB-KW"/>
</dbReference>
<comment type="subcellular location">
    <subcellularLocation>
        <location evidence="2">Cytoplasm</location>
    </subcellularLocation>
    <subcellularLocation>
        <location evidence="1">Nucleus</location>
    </subcellularLocation>
</comment>
<keyword evidence="4" id="KW-0597">Phosphoprotein</keyword>